<reference evidence="2 3" key="1">
    <citation type="submission" date="2024-04" db="EMBL/GenBank/DDBJ databases">
        <title>Genome assembly C_amara_ONT_v2.</title>
        <authorList>
            <person name="Yant L."/>
            <person name="Moore C."/>
            <person name="Slenker M."/>
        </authorList>
    </citation>
    <scope>NUCLEOTIDE SEQUENCE [LARGE SCALE GENOMIC DNA]</scope>
    <source>
        <tissue evidence="2">Leaf</tissue>
    </source>
</reference>
<dbReference type="AlphaFoldDB" id="A0ABD1B878"/>
<evidence type="ECO:0000313" key="3">
    <source>
        <dbReference type="Proteomes" id="UP001558713"/>
    </source>
</evidence>
<feature type="region of interest" description="Disordered" evidence="1">
    <location>
        <begin position="1"/>
        <end position="25"/>
    </location>
</feature>
<keyword evidence="3" id="KW-1185">Reference proteome</keyword>
<dbReference type="EMBL" id="JBANAX010000291">
    <property type="protein sequence ID" value="KAL1215143.1"/>
    <property type="molecule type" value="Genomic_DNA"/>
</dbReference>
<organism evidence="2 3">
    <name type="scientific">Cardamine amara subsp. amara</name>
    <dbReference type="NCBI Taxonomy" id="228776"/>
    <lineage>
        <taxon>Eukaryota</taxon>
        <taxon>Viridiplantae</taxon>
        <taxon>Streptophyta</taxon>
        <taxon>Embryophyta</taxon>
        <taxon>Tracheophyta</taxon>
        <taxon>Spermatophyta</taxon>
        <taxon>Magnoliopsida</taxon>
        <taxon>eudicotyledons</taxon>
        <taxon>Gunneridae</taxon>
        <taxon>Pentapetalae</taxon>
        <taxon>rosids</taxon>
        <taxon>malvids</taxon>
        <taxon>Brassicales</taxon>
        <taxon>Brassicaceae</taxon>
        <taxon>Cardamineae</taxon>
        <taxon>Cardamine</taxon>
    </lineage>
</organism>
<proteinExistence type="predicted"/>
<gene>
    <name evidence="2" type="ORF">V5N11_028606</name>
</gene>
<evidence type="ECO:0000313" key="2">
    <source>
        <dbReference type="EMBL" id="KAL1215143.1"/>
    </source>
</evidence>
<name>A0ABD1B878_CARAN</name>
<sequence length="158" mass="18411">MELHRSNRRSVQPDRSAYSESQPDSKDGWVRMMPYRYNTWTVSSDDDEDDGEEIVMMIEILMTICTYRYHICLGSGSTKGYSKNKDKNIVLVDKTERKKRKKTEGFSRRNRELLVIPFTHVFEPIPLEQFGLNANSLCGSDFSGSHLMDEINRYRSKA</sequence>
<evidence type="ECO:0000256" key="1">
    <source>
        <dbReference type="SAM" id="MobiDB-lite"/>
    </source>
</evidence>
<dbReference type="Proteomes" id="UP001558713">
    <property type="component" value="Unassembled WGS sequence"/>
</dbReference>
<protein>
    <submittedName>
        <fullName evidence="2">SNF2 domain-containing protein CLASSY 1</fullName>
    </submittedName>
</protein>
<accession>A0ABD1B878</accession>
<comment type="caution">
    <text evidence="2">The sequence shown here is derived from an EMBL/GenBank/DDBJ whole genome shotgun (WGS) entry which is preliminary data.</text>
</comment>